<keyword evidence="1" id="KW-0732">Signal</keyword>
<dbReference type="PANTHER" id="PTHR34406">
    <property type="entry name" value="PROTEIN YCEI"/>
    <property type="match status" value="1"/>
</dbReference>
<feature type="chain" id="PRO_5005855552" description="Lipid/polyisoprenoid-binding YceI-like domain-containing protein" evidence="1">
    <location>
        <begin position="22"/>
        <end position="199"/>
    </location>
</feature>
<evidence type="ECO:0000313" key="4">
    <source>
        <dbReference type="Proteomes" id="UP000031553"/>
    </source>
</evidence>
<dbReference type="InterPro" id="IPR036761">
    <property type="entry name" value="TTHA0802/YceI-like_sf"/>
</dbReference>
<gene>
    <name evidence="3" type="ORF">GLUCOINTEAF2_0200614</name>
</gene>
<comment type="caution">
    <text evidence="3">The sequence shown here is derived from an EMBL/GenBank/DDBJ whole genome shotgun (WGS) entry which is preliminary data.</text>
</comment>
<sequence precursor="true">MTHYMTSVTAAFMLLAAPALAAPPVAEVQAGRYRVDPAHTQIIFSVLHMGFTHYSGMFSGISGTLQLDPAHPSAARLTVSVPIGSLQTTSDRLTGELKDADWFDAGRYPDATFPSTSVVPAGVNGAAITGNLTLHGVTRPVVLQARYVGAGVNPLDRAYTVGFEATATLRRSDFGVTAYMPMLGDTVTLTIAGAFEKRD</sequence>
<evidence type="ECO:0000259" key="2">
    <source>
        <dbReference type="SMART" id="SM00867"/>
    </source>
</evidence>
<dbReference type="Pfam" id="PF04264">
    <property type="entry name" value="YceI"/>
    <property type="match status" value="1"/>
</dbReference>
<dbReference type="SMART" id="SM00867">
    <property type="entry name" value="YceI"/>
    <property type="match status" value="1"/>
</dbReference>
<dbReference type="EMBL" id="JUFX02000192">
    <property type="protein sequence ID" value="KPH86696.1"/>
    <property type="molecule type" value="Genomic_DNA"/>
</dbReference>
<dbReference type="Proteomes" id="UP000031553">
    <property type="component" value="Unassembled WGS sequence"/>
</dbReference>
<evidence type="ECO:0000256" key="1">
    <source>
        <dbReference type="SAM" id="SignalP"/>
    </source>
</evidence>
<dbReference type="PANTHER" id="PTHR34406:SF1">
    <property type="entry name" value="PROTEIN YCEI"/>
    <property type="match status" value="1"/>
</dbReference>
<accession>A0A0N0MEP5</accession>
<feature type="signal peptide" evidence="1">
    <location>
        <begin position="1"/>
        <end position="21"/>
    </location>
</feature>
<dbReference type="AlphaFoldDB" id="A0A0N0MEP5"/>
<protein>
    <recommendedName>
        <fullName evidence="2">Lipid/polyisoprenoid-binding YceI-like domain-containing protein</fullName>
    </recommendedName>
</protein>
<reference evidence="3 4" key="1">
    <citation type="submission" date="2015-07" db="EMBL/GenBank/DDBJ databases">
        <title>Draft Genome Sequence of Komagataeibacter intermedius Strain AF2, Isolated from Kombucha Tea.</title>
        <authorList>
            <person name="Santos R.A."/>
            <person name="Berretta A.A."/>
            <person name="Barud H.S."/>
            <person name="Ribeiro S.J."/>
            <person name="Gonzalez-Garcia L.N."/>
            <person name="Zucchi T.D."/>
            <person name="Goldman G.H."/>
            <person name="Riano-Pachon D.M."/>
        </authorList>
    </citation>
    <scope>NUCLEOTIDE SEQUENCE [LARGE SCALE GENOMIC DNA]</scope>
    <source>
        <strain evidence="3 4">AF2</strain>
    </source>
</reference>
<dbReference type="SUPFAM" id="SSF101874">
    <property type="entry name" value="YceI-like"/>
    <property type="match status" value="1"/>
</dbReference>
<dbReference type="InterPro" id="IPR007372">
    <property type="entry name" value="Lipid/polyisoprenoid-bd_YceI"/>
</dbReference>
<proteinExistence type="predicted"/>
<feature type="domain" description="Lipid/polyisoprenoid-binding YceI-like" evidence="2">
    <location>
        <begin position="32"/>
        <end position="196"/>
    </location>
</feature>
<organism evidence="3 4">
    <name type="scientific">Komagataeibacter intermedius AF2</name>
    <dbReference type="NCBI Taxonomy" id="1458464"/>
    <lineage>
        <taxon>Bacteria</taxon>
        <taxon>Pseudomonadati</taxon>
        <taxon>Pseudomonadota</taxon>
        <taxon>Alphaproteobacteria</taxon>
        <taxon>Acetobacterales</taxon>
        <taxon>Acetobacteraceae</taxon>
        <taxon>Komagataeibacter</taxon>
    </lineage>
</organism>
<evidence type="ECO:0000313" key="3">
    <source>
        <dbReference type="EMBL" id="KPH86696.1"/>
    </source>
</evidence>
<name>A0A0N0MEP5_9PROT</name>
<dbReference type="RefSeq" id="WP_039735744.1">
    <property type="nucleotide sequence ID" value="NZ_JUFX02000192.1"/>
</dbReference>
<dbReference type="Gene3D" id="2.40.128.110">
    <property type="entry name" value="Lipid/polyisoprenoid-binding, YceI-like"/>
    <property type="match status" value="1"/>
</dbReference>